<name>A0A9R1WTZ0_LACSA</name>
<dbReference type="GO" id="GO:0006281">
    <property type="term" value="P:DNA repair"/>
    <property type="evidence" value="ECO:0007669"/>
    <property type="project" value="UniProtKB-KW"/>
</dbReference>
<dbReference type="PANTHER" id="PTHR10492:SF97">
    <property type="entry name" value="ATP-DEPENDENT DNA HELICASE"/>
    <property type="match status" value="1"/>
</dbReference>
<keyword evidence="4" id="KW-1185">Reference proteome</keyword>
<organism evidence="3 4">
    <name type="scientific">Lactuca sativa</name>
    <name type="common">Garden lettuce</name>
    <dbReference type="NCBI Taxonomy" id="4236"/>
    <lineage>
        <taxon>Eukaryota</taxon>
        <taxon>Viridiplantae</taxon>
        <taxon>Streptophyta</taxon>
        <taxon>Embryophyta</taxon>
        <taxon>Tracheophyta</taxon>
        <taxon>Spermatophyta</taxon>
        <taxon>Magnoliopsida</taxon>
        <taxon>eudicotyledons</taxon>
        <taxon>Gunneridae</taxon>
        <taxon>Pentapetalae</taxon>
        <taxon>asterids</taxon>
        <taxon>campanulids</taxon>
        <taxon>Asterales</taxon>
        <taxon>Asteraceae</taxon>
        <taxon>Cichorioideae</taxon>
        <taxon>Cichorieae</taxon>
        <taxon>Lactucinae</taxon>
        <taxon>Lactuca</taxon>
    </lineage>
</organism>
<dbReference type="InterPro" id="IPR027417">
    <property type="entry name" value="P-loop_NTPase"/>
</dbReference>
<dbReference type="GO" id="GO:0006310">
    <property type="term" value="P:DNA recombination"/>
    <property type="evidence" value="ECO:0007669"/>
    <property type="project" value="UniProtKB-KW"/>
</dbReference>
<keyword evidence="1" id="KW-0067">ATP-binding</keyword>
<dbReference type="GO" id="GO:0016787">
    <property type="term" value="F:hydrolase activity"/>
    <property type="evidence" value="ECO:0007669"/>
    <property type="project" value="UniProtKB-KW"/>
</dbReference>
<dbReference type="EMBL" id="NBSK02000001">
    <property type="protein sequence ID" value="KAJ0228203.1"/>
    <property type="molecule type" value="Genomic_DNA"/>
</dbReference>
<evidence type="ECO:0000313" key="4">
    <source>
        <dbReference type="Proteomes" id="UP000235145"/>
    </source>
</evidence>
<dbReference type="GO" id="GO:0005524">
    <property type="term" value="F:ATP binding"/>
    <property type="evidence" value="ECO:0007669"/>
    <property type="project" value="UniProtKB-KW"/>
</dbReference>
<dbReference type="PANTHER" id="PTHR10492">
    <property type="match status" value="1"/>
</dbReference>
<accession>A0A9R1WTZ0</accession>
<keyword evidence="1" id="KW-0378">Hydrolase</keyword>
<keyword evidence="1" id="KW-0547">Nucleotide-binding</keyword>
<evidence type="ECO:0000259" key="2">
    <source>
        <dbReference type="Pfam" id="PF05970"/>
    </source>
</evidence>
<protein>
    <recommendedName>
        <fullName evidence="1">ATP-dependent DNA helicase</fullName>
        <ecNumber evidence="1">5.6.2.3</ecNumber>
    </recommendedName>
</protein>
<dbReference type="GO" id="GO:0043139">
    <property type="term" value="F:5'-3' DNA helicase activity"/>
    <property type="evidence" value="ECO:0007669"/>
    <property type="project" value="UniProtKB-EC"/>
</dbReference>
<keyword evidence="1" id="KW-0234">DNA repair</keyword>
<comment type="caution">
    <text evidence="3">The sequence shown here is derived from an EMBL/GenBank/DDBJ whole genome shotgun (WGS) entry which is preliminary data.</text>
</comment>
<evidence type="ECO:0000313" key="3">
    <source>
        <dbReference type="EMBL" id="KAJ0228203.1"/>
    </source>
</evidence>
<keyword evidence="1" id="KW-0227">DNA damage</keyword>
<reference evidence="3 4" key="1">
    <citation type="journal article" date="2017" name="Nat. Commun.">
        <title>Genome assembly with in vitro proximity ligation data and whole-genome triplication in lettuce.</title>
        <authorList>
            <person name="Reyes-Chin-Wo S."/>
            <person name="Wang Z."/>
            <person name="Yang X."/>
            <person name="Kozik A."/>
            <person name="Arikit S."/>
            <person name="Song C."/>
            <person name="Xia L."/>
            <person name="Froenicke L."/>
            <person name="Lavelle D.O."/>
            <person name="Truco M.J."/>
            <person name="Xia R."/>
            <person name="Zhu S."/>
            <person name="Xu C."/>
            <person name="Xu H."/>
            <person name="Xu X."/>
            <person name="Cox K."/>
            <person name="Korf I."/>
            <person name="Meyers B.C."/>
            <person name="Michelmore R.W."/>
        </authorList>
    </citation>
    <scope>NUCLEOTIDE SEQUENCE [LARGE SCALE GENOMIC DNA]</scope>
    <source>
        <strain evidence="4">cv. Salinas</strain>
        <tissue evidence="3">Seedlings</tissue>
    </source>
</reference>
<dbReference type="AlphaFoldDB" id="A0A9R1WTZ0"/>
<proteinExistence type="inferred from homology"/>
<comment type="cofactor">
    <cofactor evidence="1">
        <name>Mg(2+)</name>
        <dbReference type="ChEBI" id="CHEBI:18420"/>
    </cofactor>
</comment>
<evidence type="ECO:0000256" key="1">
    <source>
        <dbReference type="RuleBase" id="RU363044"/>
    </source>
</evidence>
<dbReference type="Gene3D" id="3.40.50.300">
    <property type="entry name" value="P-loop containing nucleotide triphosphate hydrolases"/>
    <property type="match status" value="1"/>
</dbReference>
<sequence length="123" mass="13685">MLIQDELNYDLSSLEFEHQQLHSQLNVEQKNVYDIFMNVVNNKKGGAFSSMTLHAAIRSKCKVVINVASSGIAALLLSGGRIVHSRFHIPINLNENSFCYITPGNDVVALLNKASLIIWDEAQ</sequence>
<keyword evidence="1" id="KW-0233">DNA recombination</keyword>
<keyword evidence="1" id="KW-0347">Helicase</keyword>
<dbReference type="GO" id="GO:0000723">
    <property type="term" value="P:telomere maintenance"/>
    <property type="evidence" value="ECO:0007669"/>
    <property type="project" value="InterPro"/>
</dbReference>
<dbReference type="InterPro" id="IPR010285">
    <property type="entry name" value="DNA_helicase_pif1-like_DEAD"/>
</dbReference>
<comment type="similarity">
    <text evidence="1">Belongs to the helicase family.</text>
</comment>
<dbReference type="EC" id="5.6.2.3" evidence="1"/>
<gene>
    <name evidence="3" type="ORF">LSAT_V11C100019460</name>
</gene>
<comment type="catalytic activity">
    <reaction evidence="1">
        <text>ATP + H2O = ADP + phosphate + H(+)</text>
        <dbReference type="Rhea" id="RHEA:13065"/>
        <dbReference type="ChEBI" id="CHEBI:15377"/>
        <dbReference type="ChEBI" id="CHEBI:15378"/>
        <dbReference type="ChEBI" id="CHEBI:30616"/>
        <dbReference type="ChEBI" id="CHEBI:43474"/>
        <dbReference type="ChEBI" id="CHEBI:456216"/>
        <dbReference type="EC" id="5.6.2.3"/>
    </reaction>
</comment>
<dbReference type="Proteomes" id="UP000235145">
    <property type="component" value="Unassembled WGS sequence"/>
</dbReference>
<dbReference type="Pfam" id="PF05970">
    <property type="entry name" value="PIF1"/>
    <property type="match status" value="1"/>
</dbReference>
<feature type="domain" description="DNA helicase Pif1-like DEAD-box helicase" evidence="2">
    <location>
        <begin position="24"/>
        <end position="122"/>
    </location>
</feature>